<evidence type="ECO:0000313" key="2">
    <source>
        <dbReference type="Proteomes" id="UP000000580"/>
    </source>
</evidence>
<gene>
    <name evidence="1" type="ordered locus">MAP_3848</name>
</gene>
<dbReference type="AlphaFoldDB" id="Q73T71"/>
<dbReference type="Gene3D" id="2.40.370.10">
    <property type="entry name" value="AttH-like domain"/>
    <property type="match status" value="1"/>
</dbReference>
<dbReference type="eggNOG" id="ENOG502Z7MP">
    <property type="taxonomic scope" value="Bacteria"/>
</dbReference>
<organism evidence="1 2">
    <name type="scientific">Mycolicibacterium paratuberculosis (strain ATCC BAA-968 / K-10)</name>
    <name type="common">Mycobacterium paratuberculosis</name>
    <dbReference type="NCBI Taxonomy" id="262316"/>
    <lineage>
        <taxon>Bacteria</taxon>
        <taxon>Bacillati</taxon>
        <taxon>Actinomycetota</taxon>
        <taxon>Actinomycetes</taxon>
        <taxon>Mycobacteriales</taxon>
        <taxon>Mycobacteriaceae</taxon>
        <taxon>Mycobacterium</taxon>
        <taxon>Mycobacterium avium complex (MAC)</taxon>
    </lineage>
</organism>
<proteinExistence type="predicted"/>
<dbReference type="HOGENOM" id="CLU_042029_0_0_11"/>
<sequence>MVAMSTVLARSDFLRAPMLATARPAGFKEWHHFVVHGRGVRLLINFSFNNEAFGADGARLTPRVIVIARDERWTGAVARFDERAVHVSADLGELSVGGNRMTIVPDGYRVAIDLPDKDIHGELHFTSTSRPFVVRNEPAGEGRVSWLFVPRLRADGWLRIGGADHRVCDDLAYHDHNWGRFRWGDDFGWTWGTILPAEPDDPWSMVFAQITDRSRLRCVSRSLYVWHRDEPAAIFRHAAVRARTEGPLDRPADCTLPPPMRLLLDGEVPGVPERIEITATRAADTVRAEFRSRSYVRLAQPSETRLDRSTVLCETDGTVAASGTVRGEKFDFAGTGVFEFLHG</sequence>
<dbReference type="Proteomes" id="UP000000580">
    <property type="component" value="Chromosome"/>
</dbReference>
<dbReference type="SUPFAM" id="SSF159245">
    <property type="entry name" value="AttH-like"/>
    <property type="match status" value="1"/>
</dbReference>
<reference evidence="1 2" key="1">
    <citation type="journal article" date="2005" name="Proc. Natl. Acad. Sci. U.S.A.">
        <title>The complete genome sequence of Mycobacterium avium subspecies paratuberculosis.</title>
        <authorList>
            <person name="Li L."/>
            <person name="Bannantine J.P."/>
            <person name="Zhang Q."/>
            <person name="Amonsin A."/>
            <person name="May B.J."/>
            <person name="Alt D."/>
            <person name="Banerji N."/>
            <person name="Kanjilal S."/>
            <person name="Kapur V."/>
        </authorList>
    </citation>
    <scope>NUCLEOTIDE SEQUENCE [LARGE SCALE GENOMIC DNA]</scope>
    <source>
        <strain evidence="2">ATCC BAA-968 / K-10</strain>
    </source>
</reference>
<protein>
    <recommendedName>
        <fullName evidence="3">AttH domain-containing protein</fullName>
    </recommendedName>
</protein>
<accession>Q73T71</accession>
<evidence type="ECO:0000313" key="1">
    <source>
        <dbReference type="EMBL" id="AAS06398.1"/>
    </source>
</evidence>
<dbReference type="EMBL" id="AE016958">
    <property type="protein sequence ID" value="AAS06398.1"/>
    <property type="molecule type" value="Genomic_DNA"/>
</dbReference>
<dbReference type="STRING" id="262316.MAP_3848"/>
<dbReference type="InterPro" id="IPR023374">
    <property type="entry name" value="AttH-like_dom_sf"/>
</dbReference>
<keyword evidence="2" id="KW-1185">Reference proteome</keyword>
<dbReference type="KEGG" id="mpa:MAP_3848"/>
<evidence type="ECO:0008006" key="3">
    <source>
        <dbReference type="Google" id="ProtNLM"/>
    </source>
</evidence>
<name>Q73T71_MYCPA</name>